<feature type="transmembrane region" description="Helical" evidence="8">
    <location>
        <begin position="519"/>
        <end position="539"/>
    </location>
</feature>
<keyword evidence="3" id="KW-1003">Cell membrane</keyword>
<dbReference type="Pfam" id="PF00528">
    <property type="entry name" value="BPD_transp_1"/>
    <property type="match status" value="1"/>
</dbReference>
<gene>
    <name evidence="10" type="ORF">PCC79_02015</name>
</gene>
<keyword evidence="2 8" id="KW-0813">Transport</keyword>
<feature type="transmembrane region" description="Helical" evidence="8">
    <location>
        <begin position="66"/>
        <end position="88"/>
    </location>
</feature>
<feature type="transmembrane region" description="Helical" evidence="8">
    <location>
        <begin position="100"/>
        <end position="122"/>
    </location>
</feature>
<dbReference type="PANTHER" id="PTHR43357:SF4">
    <property type="entry name" value="INNER MEMBRANE ABC TRANSPORTER PERMEASE PROTEIN YDCV"/>
    <property type="match status" value="1"/>
</dbReference>
<feature type="transmembrane region" description="Helical" evidence="8">
    <location>
        <begin position="236"/>
        <end position="256"/>
    </location>
</feature>
<dbReference type="CDD" id="cd06261">
    <property type="entry name" value="TM_PBP2"/>
    <property type="match status" value="2"/>
</dbReference>
<feature type="transmembrane region" description="Helical" evidence="8">
    <location>
        <begin position="134"/>
        <end position="155"/>
    </location>
</feature>
<protein>
    <submittedName>
        <fullName evidence="10">Iron ABC transporter permease</fullName>
    </submittedName>
</protein>
<dbReference type="Gene3D" id="1.10.3720.10">
    <property type="entry name" value="MetI-like"/>
    <property type="match status" value="2"/>
</dbReference>
<accession>A0ABZ3C895</accession>
<dbReference type="InterPro" id="IPR000515">
    <property type="entry name" value="MetI-like"/>
</dbReference>
<evidence type="ECO:0000256" key="1">
    <source>
        <dbReference type="ARBA" id="ARBA00004429"/>
    </source>
</evidence>
<dbReference type="RefSeq" id="WP_342372859.1">
    <property type="nucleotide sequence ID" value="NZ_CP115965.1"/>
</dbReference>
<evidence type="ECO:0000256" key="5">
    <source>
        <dbReference type="ARBA" id="ARBA00022692"/>
    </source>
</evidence>
<keyword evidence="4" id="KW-0997">Cell inner membrane</keyword>
<keyword evidence="6 8" id="KW-1133">Transmembrane helix</keyword>
<keyword evidence="5 8" id="KW-0812">Transmembrane</keyword>
<evidence type="ECO:0000256" key="3">
    <source>
        <dbReference type="ARBA" id="ARBA00022475"/>
    </source>
</evidence>
<feature type="transmembrane region" description="Helical" evidence="8">
    <location>
        <begin position="12"/>
        <end position="34"/>
    </location>
</feature>
<evidence type="ECO:0000259" key="9">
    <source>
        <dbReference type="PROSITE" id="PS50928"/>
    </source>
</evidence>
<feature type="domain" description="ABC transmembrane type-1" evidence="9">
    <location>
        <begin position="341"/>
        <end position="539"/>
    </location>
</feature>
<dbReference type="SUPFAM" id="SSF161098">
    <property type="entry name" value="MetI-like"/>
    <property type="match status" value="2"/>
</dbReference>
<dbReference type="EMBL" id="CP115965">
    <property type="protein sequence ID" value="WZW99009.1"/>
    <property type="molecule type" value="Genomic_DNA"/>
</dbReference>
<evidence type="ECO:0000313" key="11">
    <source>
        <dbReference type="Proteomes" id="UP001434337"/>
    </source>
</evidence>
<dbReference type="InterPro" id="IPR035906">
    <property type="entry name" value="MetI-like_sf"/>
</dbReference>
<dbReference type="PANTHER" id="PTHR43357">
    <property type="entry name" value="INNER MEMBRANE ABC TRANSPORTER PERMEASE PROTEIN YDCV"/>
    <property type="match status" value="1"/>
</dbReference>
<comment type="subcellular location">
    <subcellularLocation>
        <location evidence="1">Cell inner membrane</location>
        <topology evidence="1">Multi-pass membrane protein</topology>
    </subcellularLocation>
    <subcellularLocation>
        <location evidence="8">Cell membrane</location>
        <topology evidence="8">Multi-pass membrane protein</topology>
    </subcellularLocation>
</comment>
<name>A0ABZ3C895_9ACTN</name>
<feature type="transmembrane region" description="Helical" evidence="8">
    <location>
        <begin position="348"/>
        <end position="366"/>
    </location>
</feature>
<evidence type="ECO:0000256" key="2">
    <source>
        <dbReference type="ARBA" id="ARBA00022448"/>
    </source>
</evidence>
<keyword evidence="7 8" id="KW-0472">Membrane</keyword>
<proteinExistence type="inferred from homology"/>
<sequence length="550" mass="57002">MRLRVGPALGWGAAAGVPLAFLGVFFAWPVAALVGRGLFPDGALTLDGFAAVLASPRTGRVVTTTLAQAVAGTLASLALGLPAAWVLYRTRFPGRGIARAVVTIPFVLPSVVVGVAFKSLVISTGPLGFLGLDGSFAIVVAALAFFNIAVVVRTVGGMWAGLDGRPAEVAAVLGATPRRVFATVTLPALAPAIASSAALVFLFCASAYGVVMVLGGPAYGTIETEIWFLTNQLLDLTAAAALSVIQLVVVTISLVISERLQSRLTQAQRLRTGESGIPRWRWRRDGWATLVTGLVVVLVALPLGNLVVRSLRTASGWGPDHYVALVAGPSGPLSIPVGDAIGNSLRTAVLATVLALVLGVLVSLVVSRRPRSRVGRRALGVLDQVFMLPLGVSAVTVGFGFLITLNRPPLDLRSSMVLVPIAQAIVALPLVLRVLLPVLRAIDPRLREAAAVLGAGPGRVLASVDLAMASRGLGLATGFAFATSLGEFGATSFLARPDAPTLPVVVFRLMGRPGWENQGTGMAAAVLLAVMTATVMALAERMRPMEATTW</sequence>
<dbReference type="PROSITE" id="PS50928">
    <property type="entry name" value="ABC_TM1"/>
    <property type="match status" value="2"/>
</dbReference>
<organism evidence="10 11">
    <name type="scientific">Propioniciclava soli</name>
    <dbReference type="NCBI Taxonomy" id="2775081"/>
    <lineage>
        <taxon>Bacteria</taxon>
        <taxon>Bacillati</taxon>
        <taxon>Actinomycetota</taxon>
        <taxon>Actinomycetes</taxon>
        <taxon>Propionibacteriales</taxon>
        <taxon>Propionibacteriaceae</taxon>
        <taxon>Propioniciclava</taxon>
    </lineage>
</organism>
<reference evidence="10 11" key="1">
    <citation type="journal article" date="2023" name="Environ Microbiome">
        <title>A coral-associated actinobacterium mitigates coral bleaching under heat stress.</title>
        <authorList>
            <person name="Li J."/>
            <person name="Zou Y."/>
            <person name="Li Q."/>
            <person name="Zhang J."/>
            <person name="Bourne D.G."/>
            <person name="Lyu Y."/>
            <person name="Liu C."/>
            <person name="Zhang S."/>
        </authorList>
    </citation>
    <scope>NUCLEOTIDE SEQUENCE [LARGE SCALE GENOMIC DNA]</scope>
    <source>
        <strain evidence="10 11">SCSIO 13291</strain>
    </source>
</reference>
<feature type="transmembrane region" description="Helical" evidence="8">
    <location>
        <begin position="473"/>
        <end position="495"/>
    </location>
</feature>
<comment type="similarity">
    <text evidence="8">Belongs to the binding-protein-dependent transport system permease family.</text>
</comment>
<dbReference type="Proteomes" id="UP001434337">
    <property type="component" value="Chromosome"/>
</dbReference>
<evidence type="ECO:0000256" key="4">
    <source>
        <dbReference type="ARBA" id="ARBA00022519"/>
    </source>
</evidence>
<feature type="domain" description="ABC transmembrane type-1" evidence="9">
    <location>
        <begin position="62"/>
        <end position="257"/>
    </location>
</feature>
<evidence type="ECO:0000256" key="7">
    <source>
        <dbReference type="ARBA" id="ARBA00023136"/>
    </source>
</evidence>
<evidence type="ECO:0000256" key="6">
    <source>
        <dbReference type="ARBA" id="ARBA00022989"/>
    </source>
</evidence>
<feature type="transmembrane region" description="Helical" evidence="8">
    <location>
        <begin position="386"/>
        <end position="405"/>
    </location>
</feature>
<keyword evidence="11" id="KW-1185">Reference proteome</keyword>
<feature type="transmembrane region" description="Helical" evidence="8">
    <location>
        <begin position="287"/>
        <end position="308"/>
    </location>
</feature>
<evidence type="ECO:0000313" key="10">
    <source>
        <dbReference type="EMBL" id="WZW99009.1"/>
    </source>
</evidence>
<feature type="transmembrane region" description="Helical" evidence="8">
    <location>
        <begin position="417"/>
        <end position="436"/>
    </location>
</feature>
<evidence type="ECO:0000256" key="8">
    <source>
        <dbReference type="RuleBase" id="RU363032"/>
    </source>
</evidence>
<feature type="transmembrane region" description="Helical" evidence="8">
    <location>
        <begin position="188"/>
        <end position="216"/>
    </location>
</feature>